<evidence type="ECO:0000313" key="1">
    <source>
        <dbReference type="EMBL" id="KDN44684.1"/>
    </source>
</evidence>
<dbReference type="GeneID" id="25261465"/>
<dbReference type="Proteomes" id="UP000027361">
    <property type="component" value="Unassembled WGS sequence"/>
</dbReference>
<proteinExistence type="predicted"/>
<keyword evidence="2" id="KW-1185">Reference proteome</keyword>
<evidence type="ECO:0000313" key="2">
    <source>
        <dbReference type="Proteomes" id="UP000027361"/>
    </source>
</evidence>
<dbReference type="EMBL" id="JMSN01000049">
    <property type="protein sequence ID" value="KDN44684.1"/>
    <property type="molecule type" value="Genomic_DNA"/>
</dbReference>
<gene>
    <name evidence="1" type="ORF">K437DRAFT_130394</name>
</gene>
<accession>A0A066W0T5</accession>
<organism evidence="1 2">
    <name type="scientific">Tilletiaria anomala (strain ATCC 24038 / CBS 436.72 / UBC 951)</name>
    <dbReference type="NCBI Taxonomy" id="1037660"/>
    <lineage>
        <taxon>Eukaryota</taxon>
        <taxon>Fungi</taxon>
        <taxon>Dikarya</taxon>
        <taxon>Basidiomycota</taxon>
        <taxon>Ustilaginomycotina</taxon>
        <taxon>Exobasidiomycetes</taxon>
        <taxon>Georgefischeriales</taxon>
        <taxon>Tilletiariaceae</taxon>
        <taxon>Tilletiaria</taxon>
    </lineage>
</organism>
<comment type="caution">
    <text evidence="1">The sequence shown here is derived from an EMBL/GenBank/DDBJ whole genome shotgun (WGS) entry which is preliminary data.</text>
</comment>
<name>A0A066W0T5_TILAU</name>
<dbReference type="RefSeq" id="XP_013242858.1">
    <property type="nucleotide sequence ID" value="XM_013387404.1"/>
</dbReference>
<dbReference type="HOGENOM" id="CLU_2308012_0_0_1"/>
<dbReference type="AlphaFoldDB" id="A0A066W0T5"/>
<dbReference type="InParanoid" id="A0A066W0T5"/>
<reference evidence="1 2" key="1">
    <citation type="submission" date="2014-05" db="EMBL/GenBank/DDBJ databases">
        <title>Draft genome sequence of a rare smut relative, Tilletiaria anomala UBC 951.</title>
        <authorList>
            <consortium name="DOE Joint Genome Institute"/>
            <person name="Toome M."/>
            <person name="Kuo A."/>
            <person name="Henrissat B."/>
            <person name="Lipzen A."/>
            <person name="Tritt A."/>
            <person name="Yoshinaga Y."/>
            <person name="Zane M."/>
            <person name="Barry K."/>
            <person name="Grigoriev I.V."/>
            <person name="Spatafora J.W."/>
            <person name="Aimea M.C."/>
        </authorList>
    </citation>
    <scope>NUCLEOTIDE SEQUENCE [LARGE SCALE GENOMIC DNA]</scope>
    <source>
        <strain evidence="1 2">UBC 951</strain>
    </source>
</reference>
<protein>
    <submittedName>
        <fullName evidence="1">Uncharacterized protein</fullName>
    </submittedName>
</protein>
<sequence length="100" mass="11735">MSSVQLLIPRSGDMWFPVYRRCMQRVDRFQKYCNDTISPTAFVIIFSLTIVASNLFRECNAPHQLWVGNFNQIQPPFHLSDSPLRRSKIRVCHLQGYAHH</sequence>